<dbReference type="InterPro" id="IPR050766">
    <property type="entry name" value="Bact_Lucif_Oxidored"/>
</dbReference>
<dbReference type="RefSeq" id="WP_133503106.1">
    <property type="nucleotide sequence ID" value="NZ_SNXC01000010.1"/>
</dbReference>
<feature type="domain" description="Luciferase-like" evidence="3">
    <location>
        <begin position="5"/>
        <end position="238"/>
    </location>
</feature>
<dbReference type="InterPro" id="IPR019949">
    <property type="entry name" value="CmoO-like"/>
</dbReference>
<organism evidence="4 5">
    <name type="scientific">Marinomonas balearica</name>
    <dbReference type="NCBI Taxonomy" id="491947"/>
    <lineage>
        <taxon>Bacteria</taxon>
        <taxon>Pseudomonadati</taxon>
        <taxon>Pseudomonadota</taxon>
        <taxon>Gammaproteobacteria</taxon>
        <taxon>Oceanospirillales</taxon>
        <taxon>Oceanospirillaceae</taxon>
        <taxon>Marinomonas</taxon>
    </lineage>
</organism>
<dbReference type="NCBIfam" id="TIGR03558">
    <property type="entry name" value="oxido_grp_1"/>
    <property type="match status" value="1"/>
</dbReference>
<dbReference type="Pfam" id="PF00296">
    <property type="entry name" value="Bac_luciferase"/>
    <property type="match status" value="1"/>
</dbReference>
<dbReference type="CDD" id="cd00347">
    <property type="entry name" value="Flavin_utilizing_monoxygenases"/>
    <property type="match status" value="2"/>
</dbReference>
<name>A0A4R6MC32_9GAMM</name>
<dbReference type="InterPro" id="IPR011251">
    <property type="entry name" value="Luciferase-like_dom"/>
</dbReference>
<reference evidence="4 5" key="1">
    <citation type="submission" date="2019-03" db="EMBL/GenBank/DDBJ databases">
        <title>Genomic Encyclopedia of Type Strains, Phase III (KMG-III): the genomes of soil and plant-associated and newly described type strains.</title>
        <authorList>
            <person name="Whitman W."/>
        </authorList>
    </citation>
    <scope>NUCLEOTIDE SEQUENCE [LARGE SCALE GENOMIC DNA]</scope>
    <source>
        <strain evidence="4 5">CECT 7378</strain>
    </source>
</reference>
<dbReference type="OrthoDB" id="9780518at2"/>
<dbReference type="SUPFAM" id="SSF51679">
    <property type="entry name" value="Bacterial luciferase-like"/>
    <property type="match status" value="1"/>
</dbReference>
<comment type="caution">
    <text evidence="4">The sequence shown here is derived from an EMBL/GenBank/DDBJ whole genome shotgun (WGS) entry which is preliminary data.</text>
</comment>
<dbReference type="Proteomes" id="UP000294656">
    <property type="component" value="Unassembled WGS sequence"/>
</dbReference>
<sequence length="333" mass="36532">MVTYSILDLAPIGVGRSTHESLKECAHVAMTAETSGFERYWLAEHHGMKAVGSSATSVLLSYVGAKTETIRLGSGGVMLPNHSPLVIAEQFGTLAELYPHRVEVGVGRAPGTDMKTAQALRRNLSDSVDSYPQDIKALQSYFNDGHNGIQATPGHQTHLPIWMLGSSLYSAQLAAELGLPFAFASHFAPDYLIQALTIYRRLFKPSEQLERPYVMVGVMAAVAETEEQADFLMTSSQQQFLNLRRGISAPFPESVRSMEGVWTPSEKRMVEHTLQYSLSGTKDSVRFKLERFLEVTKADEIIASFPIHNSDARLEAIRGFAVAAGSHSSNDTL</sequence>
<dbReference type="GO" id="GO:0005829">
    <property type="term" value="C:cytosol"/>
    <property type="evidence" value="ECO:0007669"/>
    <property type="project" value="TreeGrafter"/>
</dbReference>
<evidence type="ECO:0000259" key="3">
    <source>
        <dbReference type="Pfam" id="PF00296"/>
    </source>
</evidence>
<evidence type="ECO:0000313" key="5">
    <source>
        <dbReference type="Proteomes" id="UP000294656"/>
    </source>
</evidence>
<dbReference type="EMBL" id="SNXC01000010">
    <property type="protein sequence ID" value="TDO98886.1"/>
    <property type="molecule type" value="Genomic_DNA"/>
</dbReference>
<proteinExistence type="predicted"/>
<dbReference type="AlphaFoldDB" id="A0A4R6MC32"/>
<gene>
    <name evidence="4" type="ORF">DFP79_1301</name>
</gene>
<comment type="similarity">
    <text evidence="1">To bacterial alkanal monooxygenase alpha and beta chains.</text>
</comment>
<accession>A0A4R6MC32</accession>
<evidence type="ECO:0000256" key="1">
    <source>
        <dbReference type="ARBA" id="ARBA00007789"/>
    </source>
</evidence>
<evidence type="ECO:0000313" key="4">
    <source>
        <dbReference type="EMBL" id="TDO98886.1"/>
    </source>
</evidence>
<dbReference type="PANTHER" id="PTHR30137">
    <property type="entry name" value="LUCIFERASE-LIKE MONOOXYGENASE"/>
    <property type="match status" value="1"/>
</dbReference>
<dbReference type="GO" id="GO:0016705">
    <property type="term" value="F:oxidoreductase activity, acting on paired donors, with incorporation or reduction of molecular oxygen"/>
    <property type="evidence" value="ECO:0007669"/>
    <property type="project" value="InterPro"/>
</dbReference>
<protein>
    <recommendedName>
        <fullName evidence="2">Luciferase-like monooxygenase</fullName>
    </recommendedName>
</protein>
<dbReference type="Gene3D" id="3.20.20.30">
    <property type="entry name" value="Luciferase-like domain"/>
    <property type="match status" value="1"/>
</dbReference>
<evidence type="ECO:0000256" key="2">
    <source>
        <dbReference type="ARBA" id="ARBA00074555"/>
    </source>
</evidence>
<dbReference type="PANTHER" id="PTHR30137:SF6">
    <property type="entry name" value="LUCIFERASE-LIKE MONOOXYGENASE"/>
    <property type="match status" value="1"/>
</dbReference>
<keyword evidence="5" id="KW-1185">Reference proteome</keyword>
<dbReference type="FunFam" id="3.20.20.30:FF:000002">
    <property type="entry name" value="LLM class flavin-dependent oxidoreductase"/>
    <property type="match status" value="1"/>
</dbReference>
<dbReference type="InterPro" id="IPR036661">
    <property type="entry name" value="Luciferase-like_sf"/>
</dbReference>